<dbReference type="Proteomes" id="UP000887159">
    <property type="component" value="Unassembled WGS sequence"/>
</dbReference>
<feature type="region of interest" description="Disordered" evidence="1">
    <location>
        <begin position="60"/>
        <end position="81"/>
    </location>
</feature>
<dbReference type="EMBL" id="BMAU01021208">
    <property type="protein sequence ID" value="GFX99337.1"/>
    <property type="molecule type" value="Genomic_DNA"/>
</dbReference>
<reference evidence="2" key="1">
    <citation type="submission" date="2020-08" db="EMBL/GenBank/DDBJ databases">
        <title>Multicomponent nature underlies the extraordinary mechanical properties of spider dragline silk.</title>
        <authorList>
            <person name="Kono N."/>
            <person name="Nakamura H."/>
            <person name="Mori M."/>
            <person name="Yoshida Y."/>
            <person name="Ohtoshi R."/>
            <person name="Malay A.D."/>
            <person name="Moran D.A.P."/>
            <person name="Tomita M."/>
            <person name="Numata K."/>
            <person name="Arakawa K."/>
        </authorList>
    </citation>
    <scope>NUCLEOTIDE SEQUENCE</scope>
</reference>
<gene>
    <name evidence="2" type="ORF">TNCV_1614631</name>
</gene>
<evidence type="ECO:0000313" key="3">
    <source>
        <dbReference type="Proteomes" id="UP000887159"/>
    </source>
</evidence>
<comment type="caution">
    <text evidence="2">The sequence shown here is derived from an EMBL/GenBank/DDBJ whole genome shotgun (WGS) entry which is preliminary data.</text>
</comment>
<protein>
    <submittedName>
        <fullName evidence="2">Uncharacterized protein</fullName>
    </submittedName>
</protein>
<proteinExistence type="predicted"/>
<dbReference type="AlphaFoldDB" id="A0A8X6RUI5"/>
<sequence>MNDTIPNVPWCVSNDSKNFVLNYLNAFSVGRGRGPPNGGPNNGVAAEAVGFKGRSVALRSSNGEAATEEGVEGKEVRVRRD</sequence>
<evidence type="ECO:0000256" key="1">
    <source>
        <dbReference type="SAM" id="MobiDB-lite"/>
    </source>
</evidence>
<organism evidence="2 3">
    <name type="scientific">Trichonephila clavipes</name>
    <name type="common">Golden silk orbweaver</name>
    <name type="synonym">Nephila clavipes</name>
    <dbReference type="NCBI Taxonomy" id="2585209"/>
    <lineage>
        <taxon>Eukaryota</taxon>
        <taxon>Metazoa</taxon>
        <taxon>Ecdysozoa</taxon>
        <taxon>Arthropoda</taxon>
        <taxon>Chelicerata</taxon>
        <taxon>Arachnida</taxon>
        <taxon>Araneae</taxon>
        <taxon>Araneomorphae</taxon>
        <taxon>Entelegynae</taxon>
        <taxon>Araneoidea</taxon>
        <taxon>Nephilidae</taxon>
        <taxon>Trichonephila</taxon>
    </lineage>
</organism>
<evidence type="ECO:0000313" key="2">
    <source>
        <dbReference type="EMBL" id="GFX99337.1"/>
    </source>
</evidence>
<name>A0A8X6RUI5_TRICX</name>
<feature type="compositionally biased region" description="Basic and acidic residues" evidence="1">
    <location>
        <begin position="71"/>
        <end position="81"/>
    </location>
</feature>
<keyword evidence="3" id="KW-1185">Reference proteome</keyword>
<accession>A0A8X6RUI5</accession>